<evidence type="ECO:0000256" key="1">
    <source>
        <dbReference type="ARBA" id="ARBA00004141"/>
    </source>
</evidence>
<dbReference type="SUPFAM" id="SSF81665">
    <property type="entry name" value="Calcium ATPase, transmembrane domain M"/>
    <property type="match status" value="1"/>
</dbReference>
<keyword evidence="6 7" id="KW-0472">Membrane</keyword>
<feature type="domain" description="P-type ATPase C-terminal" evidence="8">
    <location>
        <begin position="163"/>
        <end position="361"/>
    </location>
</feature>
<dbReference type="InterPro" id="IPR001757">
    <property type="entry name" value="P_typ_ATPase"/>
</dbReference>
<keyword evidence="3" id="KW-0479">Metal-binding</keyword>
<comment type="subcellular location">
    <subcellularLocation>
        <location evidence="1">Membrane</location>
        <topology evidence="1">Multi-pass membrane protein</topology>
    </subcellularLocation>
</comment>
<feature type="transmembrane region" description="Helical" evidence="7">
    <location>
        <begin position="226"/>
        <end position="245"/>
    </location>
</feature>
<feature type="transmembrane region" description="Helical" evidence="7">
    <location>
        <begin position="309"/>
        <end position="330"/>
    </location>
</feature>
<protein>
    <submittedName>
        <fullName evidence="9">Aminophospholipid translocase, putative</fullName>
    </submittedName>
</protein>
<evidence type="ECO:0000256" key="4">
    <source>
        <dbReference type="ARBA" id="ARBA00022842"/>
    </source>
</evidence>
<evidence type="ECO:0000256" key="5">
    <source>
        <dbReference type="ARBA" id="ARBA00022989"/>
    </source>
</evidence>
<dbReference type="NCBIfam" id="TIGR01494">
    <property type="entry name" value="ATPase_P-type"/>
    <property type="match status" value="1"/>
</dbReference>
<dbReference type="GO" id="GO:0005802">
    <property type="term" value="C:trans-Golgi network"/>
    <property type="evidence" value="ECO:0007669"/>
    <property type="project" value="TreeGrafter"/>
</dbReference>
<feature type="transmembrane region" description="Helical" evidence="7">
    <location>
        <begin position="202"/>
        <end position="220"/>
    </location>
</feature>
<dbReference type="Pfam" id="PF16212">
    <property type="entry name" value="PhoLip_ATPase_C"/>
    <property type="match status" value="1"/>
</dbReference>
<evidence type="ECO:0000313" key="9">
    <source>
        <dbReference type="EMBL" id="CCM14987.1"/>
    </source>
</evidence>
<reference evidence="9" key="1">
    <citation type="submission" date="2012-08" db="EMBL/GenBank/DDBJ databases">
        <title>Comparative genomics of metastatic and non-metastatic Leishmania guyanensis provides insights into polygenic factors involved in Leishmania RNA virus infection.</title>
        <authorList>
            <person name="Smith D."/>
            <person name="Hertz-Fowler C."/>
            <person name="Martin R."/>
            <person name="Dickens N."/>
            <person name="Fasel N."/>
            <person name="Falquet L."/>
            <person name="Beverley S."/>
            <person name="Zangger H."/>
            <person name="Calderon-Copete S."/>
            <person name="Mottram J."/>
            <person name="Xenarios I."/>
        </authorList>
    </citation>
    <scope>NUCLEOTIDE SEQUENCE</scope>
    <source>
        <strain evidence="9">MHOM/BR/75/M4147/SSU:IR2SAT-LUC</strain>
    </source>
</reference>
<dbReference type="GO" id="GO:0006890">
    <property type="term" value="P:retrograde vesicle-mediated transport, Golgi to endoplasmic reticulum"/>
    <property type="evidence" value="ECO:0007669"/>
    <property type="project" value="TreeGrafter"/>
</dbReference>
<dbReference type="GO" id="GO:0045332">
    <property type="term" value="P:phospholipid translocation"/>
    <property type="evidence" value="ECO:0007669"/>
    <property type="project" value="TreeGrafter"/>
</dbReference>
<keyword evidence="2 7" id="KW-0812">Transmembrane</keyword>
<sequence length="373" mass="42106">MVSLEALGMCSIKVWMLTSGKVETAATIDRSTRLILRHCRIEYLCGMAPPDIDPRLRELQEEYCGGVTVGDVMSPWTLVLDGNALAHCLFYVSTFAEVASTAYSAIVARYSPAQKAAVFSVMRDCCCGARVAAIGDGGNDVSMTQAVNVWIGIEGVEGSQASMAADFSITKFSHSLRLIMWHGRNSYRRTCRLSQLIMHRDIAYSIVLAVFSVLFAGTTMSVFNGYLLMGYFTIFTVAPAFALVLDKDFNESDVHEYPFLYKDLLKSYSTNTRTFLELMWVSFFQGGVMMLMALLLFKSEKFEIVTIAYMSLPITELIIVGATAHLRIIWQERRARFFLFVCSKVMTLLMYFLAALMLSDTLYRDFFFSWRCW</sequence>
<dbReference type="SUPFAM" id="SSF56784">
    <property type="entry name" value="HAD-like"/>
    <property type="match status" value="1"/>
</dbReference>
<dbReference type="GO" id="GO:0005768">
    <property type="term" value="C:endosome"/>
    <property type="evidence" value="ECO:0007669"/>
    <property type="project" value="TreeGrafter"/>
</dbReference>
<evidence type="ECO:0000256" key="3">
    <source>
        <dbReference type="ARBA" id="ARBA00022723"/>
    </source>
</evidence>
<dbReference type="GO" id="GO:0046872">
    <property type="term" value="F:metal ion binding"/>
    <property type="evidence" value="ECO:0007669"/>
    <property type="project" value="UniProtKB-KW"/>
</dbReference>
<accession>A0A1E1IV21</accession>
<keyword evidence="5 7" id="KW-1133">Transmembrane helix</keyword>
<dbReference type="AlphaFoldDB" id="A0A1E1IV21"/>
<dbReference type="PANTHER" id="PTHR24092:SF5">
    <property type="entry name" value="PHOSPHOLIPID-TRANSPORTING ATPASE"/>
    <property type="match status" value="1"/>
</dbReference>
<evidence type="ECO:0000256" key="6">
    <source>
        <dbReference type="ARBA" id="ARBA00023136"/>
    </source>
</evidence>
<evidence type="ECO:0000256" key="2">
    <source>
        <dbReference type="ARBA" id="ARBA00022692"/>
    </source>
</evidence>
<proteinExistence type="predicted"/>
<gene>
    <name evidence="9" type="primary">LgM4147LRVhigh.20.00910.00110</name>
    <name evidence="9" type="ORF">BN36_2024870</name>
</gene>
<evidence type="ECO:0000256" key="7">
    <source>
        <dbReference type="SAM" id="Phobius"/>
    </source>
</evidence>
<feature type="transmembrane region" description="Helical" evidence="7">
    <location>
        <begin position="275"/>
        <end position="297"/>
    </location>
</feature>
<dbReference type="PANTHER" id="PTHR24092">
    <property type="entry name" value="PROBABLE PHOSPHOLIPID-TRANSPORTING ATPASE"/>
    <property type="match status" value="1"/>
</dbReference>
<feature type="transmembrane region" description="Helical" evidence="7">
    <location>
        <begin position="337"/>
        <end position="358"/>
    </location>
</feature>
<organism evidence="9">
    <name type="scientific">Leishmania guyanensis</name>
    <dbReference type="NCBI Taxonomy" id="5670"/>
    <lineage>
        <taxon>Eukaryota</taxon>
        <taxon>Discoba</taxon>
        <taxon>Euglenozoa</taxon>
        <taxon>Kinetoplastea</taxon>
        <taxon>Metakinetoplastina</taxon>
        <taxon>Trypanosomatida</taxon>
        <taxon>Trypanosomatidae</taxon>
        <taxon>Leishmaniinae</taxon>
        <taxon>Leishmania</taxon>
        <taxon>Leishmania guyanensis species complex</taxon>
    </lineage>
</organism>
<dbReference type="GO" id="GO:0005524">
    <property type="term" value="F:ATP binding"/>
    <property type="evidence" value="ECO:0007669"/>
    <property type="project" value="InterPro"/>
</dbReference>
<dbReference type="InterPro" id="IPR036412">
    <property type="entry name" value="HAD-like_sf"/>
</dbReference>
<dbReference type="InterPro" id="IPR023298">
    <property type="entry name" value="ATPase_P-typ_TM_dom_sf"/>
</dbReference>
<dbReference type="EMBL" id="CALQ01000749">
    <property type="protein sequence ID" value="CCM14987.1"/>
    <property type="molecule type" value="Genomic_DNA"/>
</dbReference>
<evidence type="ECO:0000259" key="8">
    <source>
        <dbReference type="Pfam" id="PF16212"/>
    </source>
</evidence>
<dbReference type="InterPro" id="IPR023214">
    <property type="entry name" value="HAD_sf"/>
</dbReference>
<keyword evidence="4" id="KW-0460">Magnesium</keyword>
<dbReference type="GO" id="GO:0016887">
    <property type="term" value="F:ATP hydrolysis activity"/>
    <property type="evidence" value="ECO:0007669"/>
    <property type="project" value="InterPro"/>
</dbReference>
<name>A0A1E1IV21_LEIGU</name>
<dbReference type="GO" id="GO:0140326">
    <property type="term" value="F:ATPase-coupled intramembrane lipid transporter activity"/>
    <property type="evidence" value="ECO:0007669"/>
    <property type="project" value="TreeGrafter"/>
</dbReference>
<dbReference type="Gene3D" id="3.40.50.1000">
    <property type="entry name" value="HAD superfamily/HAD-like"/>
    <property type="match status" value="1"/>
</dbReference>
<dbReference type="InterPro" id="IPR032630">
    <property type="entry name" value="P_typ_ATPase_c"/>
</dbReference>
<dbReference type="GO" id="GO:0006897">
    <property type="term" value="P:endocytosis"/>
    <property type="evidence" value="ECO:0007669"/>
    <property type="project" value="TreeGrafter"/>
</dbReference>
<dbReference type="GO" id="GO:0005886">
    <property type="term" value="C:plasma membrane"/>
    <property type="evidence" value="ECO:0007669"/>
    <property type="project" value="TreeGrafter"/>
</dbReference>